<dbReference type="Proteomes" id="UP000034774">
    <property type="component" value="Unassembled WGS sequence"/>
</dbReference>
<evidence type="ECO:0000313" key="2">
    <source>
        <dbReference type="Proteomes" id="UP000034774"/>
    </source>
</evidence>
<name>A0A0G0LWF1_9BACT</name>
<reference evidence="1 2" key="1">
    <citation type="journal article" date="2015" name="Nature">
        <title>rRNA introns, odd ribosomes, and small enigmatic genomes across a large radiation of phyla.</title>
        <authorList>
            <person name="Brown C.T."/>
            <person name="Hug L.A."/>
            <person name="Thomas B.C."/>
            <person name="Sharon I."/>
            <person name="Castelle C.J."/>
            <person name="Singh A."/>
            <person name="Wilkins M.J."/>
            <person name="Williams K.H."/>
            <person name="Banfield J.F."/>
        </authorList>
    </citation>
    <scope>NUCLEOTIDE SEQUENCE [LARGE SCALE GENOMIC DNA]</scope>
</reference>
<dbReference type="EMBL" id="LBVU01000002">
    <property type="protein sequence ID" value="KKQ92350.1"/>
    <property type="molecule type" value="Genomic_DNA"/>
</dbReference>
<comment type="caution">
    <text evidence="1">The sequence shown here is derived from an EMBL/GenBank/DDBJ whole genome shotgun (WGS) entry which is preliminary data.</text>
</comment>
<dbReference type="AlphaFoldDB" id="A0A0G0LWF1"/>
<protein>
    <submittedName>
        <fullName evidence="1">Uncharacterized protein</fullName>
    </submittedName>
</protein>
<dbReference type="InterPro" id="IPR046067">
    <property type="entry name" value="DUF6025"/>
</dbReference>
<organism evidence="1 2">
    <name type="scientific">Candidatus Woesebacteria bacterium GW2011_GWB1_39_10</name>
    <dbReference type="NCBI Taxonomy" id="1618572"/>
    <lineage>
        <taxon>Bacteria</taxon>
        <taxon>Candidatus Woeseibacteriota</taxon>
    </lineage>
</organism>
<dbReference type="Pfam" id="PF19490">
    <property type="entry name" value="DUF6025"/>
    <property type="match status" value="1"/>
</dbReference>
<sequence>MSIEYLSERKSNVSRVESLDAAKIHPQLGLAKNEQEILYEARTGFVSKDMGESRMLFESFYSWMRKHSDSVMAPRTGHIGGTWEAIMLGGGGPVAFNRGVLELGLGYPLLFDTNMTPDIKTGRGDNLYYPGTVLGNNGQLVELEQFTLQNGKFLPPTRPDIYSPFVATKINGVPTAINYIHRSRLKNLTGRTYVSDVLWRNWGQVETYLRIIFKRALLGETPYESTVHVQKAVDRWVGADGVVSDARFFITERGLERNNKCYDWDEFVDLIKLNVYISSHPETMPDLIEKVKDGIPLMSKEFLILCLALLDTDFVSGAKSQGKINPHFHWGGFQMAGLGKDRGYFQNSVATIRALMQDIRIGSNEPPLPIAYTLMPAGIFLLLPHLSAITETDAINNLLNEVTKEPEGKVSKTKTMEYIKKIVNEWLAKGSDKKLSKEFISRFSKYNHPMKNIPTETKLFIPEPFYGLSIQQLIITAGYLKEALNEH</sequence>
<evidence type="ECO:0000313" key="1">
    <source>
        <dbReference type="EMBL" id="KKQ92350.1"/>
    </source>
</evidence>
<gene>
    <name evidence="1" type="ORF">UT17_C0002G0013</name>
</gene>
<accession>A0A0G0LWF1</accession>
<proteinExistence type="predicted"/>
<dbReference type="STRING" id="1618572.UT17_C0002G0013"/>